<sequence>MEDRLMNDLEHLESILDGISQPMRLKLSLLEYMTDDFSEKREIGRGGFGVVYKGEFKNRTIAVKKLTFTDNAEKDFDREIQNLMMVSHQNIVRFLGYCDNTDVTYVANLDEPERFSGIYSQERIICFEYISNGSLADHIQDELRGLEWHTRYKIIKEICLALQYLHDRKNLVHRDLKPDNILIDNLMVPKIADLGISKLLDVGASKAITTNANMTWVYAAPEFKDRVVSFKYDIYSLGVIIIELVTGVTKSPNIKNVLTRWRHRWNKSNEMLRYRQVAKCIEIGLACKNDNPKKRPFISRIIKEFNDLDVGNGTVGQAIPCWSDLLWVEPPELFFPFQINKQLSCSLELNNEADACMAFFIKTDSEFEYHVDPNVGVIQPQSHFSVNITLQPQEEAPEKIWNSNEFTIKSKKVNEGLKADDLTKENFSKNSGHIVDKVSIGVVFDARERAKCCISEEHPSLEISTRSTSTLIRLNPLEFYIPCEQKDTKSSMQIVNITDDYVAFNLVTRHNNMGNYTIPLSRGVLSPLSMVERVITRSADEGAPTDVKCNEVVVVLVQSTTVSNGLQESDITYDMFQTAVGRMVDEVELGFVLIPTSRPQPVAFTGSNDAWTIDPHPTEPLILFTHGLDFFRMWNYQTQEIRDIAIPGIESYQTYNKMIKDAIFIARMQWIVASTSGGLIYVLSYDPDVKLIRTLLEHVGEMVWSLAIHATEPYMLSAAENGKTVLWNYEKNWEILNSIDADCKHLANVAFIPMMTDMFATADDGRIQIWDIYSNKPKRAFHHSRFTRGSSFFTHGDKQYMISSSDIGTAKIWDFGADKCVQTLEGHSNIIRAVCHPDLPVLITGSLDGSVYLWNSTNFRLEHVLKFGRRQVTDIKCIKGSTRVAVAFTNGIVIADIGHEGPIV</sequence>
<reference evidence="1" key="2">
    <citation type="submission" date="2025-09" db="UniProtKB">
        <authorList>
            <consortium name="EnsemblPlants"/>
        </authorList>
    </citation>
    <scope>IDENTIFICATION</scope>
</reference>
<accession>A0ACD5UXI1</accession>
<dbReference type="Proteomes" id="UP001732700">
    <property type="component" value="Chromosome 2C"/>
</dbReference>
<evidence type="ECO:0000313" key="2">
    <source>
        <dbReference type="Proteomes" id="UP001732700"/>
    </source>
</evidence>
<dbReference type="EnsemblPlants" id="AVESA.00010b.r2.2CG0325320.1">
    <property type="protein sequence ID" value="AVESA.00010b.r2.2CG0325320.1.CDS"/>
    <property type="gene ID" value="AVESA.00010b.r2.2CG0325320"/>
</dbReference>
<proteinExistence type="predicted"/>
<organism evidence="1 2">
    <name type="scientific">Avena sativa</name>
    <name type="common">Oat</name>
    <dbReference type="NCBI Taxonomy" id="4498"/>
    <lineage>
        <taxon>Eukaryota</taxon>
        <taxon>Viridiplantae</taxon>
        <taxon>Streptophyta</taxon>
        <taxon>Embryophyta</taxon>
        <taxon>Tracheophyta</taxon>
        <taxon>Spermatophyta</taxon>
        <taxon>Magnoliopsida</taxon>
        <taxon>Liliopsida</taxon>
        <taxon>Poales</taxon>
        <taxon>Poaceae</taxon>
        <taxon>BOP clade</taxon>
        <taxon>Pooideae</taxon>
        <taxon>Poodae</taxon>
        <taxon>Poeae</taxon>
        <taxon>Poeae Chloroplast Group 1 (Aveneae type)</taxon>
        <taxon>Aveninae</taxon>
        <taxon>Avena</taxon>
    </lineage>
</organism>
<name>A0ACD5UXI1_AVESA</name>
<protein>
    <submittedName>
        <fullName evidence="1">Uncharacterized protein</fullName>
    </submittedName>
</protein>
<evidence type="ECO:0000313" key="1">
    <source>
        <dbReference type="EnsemblPlants" id="AVESA.00010b.r2.2CG0325320.1.CDS"/>
    </source>
</evidence>
<keyword evidence="2" id="KW-1185">Reference proteome</keyword>
<reference evidence="1" key="1">
    <citation type="submission" date="2021-05" db="EMBL/GenBank/DDBJ databases">
        <authorList>
            <person name="Scholz U."/>
            <person name="Mascher M."/>
            <person name="Fiebig A."/>
        </authorList>
    </citation>
    <scope>NUCLEOTIDE SEQUENCE [LARGE SCALE GENOMIC DNA]</scope>
</reference>